<proteinExistence type="predicted"/>
<name>A0AAV6XV23_9LAMI</name>
<reference evidence="2" key="1">
    <citation type="submission" date="2019-10" db="EMBL/GenBank/DDBJ databases">
        <authorList>
            <person name="Zhang R."/>
            <person name="Pan Y."/>
            <person name="Wang J."/>
            <person name="Ma R."/>
            <person name="Yu S."/>
        </authorList>
    </citation>
    <scope>NUCLEOTIDE SEQUENCE</scope>
    <source>
        <strain evidence="2">LA-IB0</strain>
        <tissue evidence="2">Leaf</tissue>
    </source>
</reference>
<organism evidence="2 3">
    <name type="scientific">Buddleja alternifolia</name>
    <dbReference type="NCBI Taxonomy" id="168488"/>
    <lineage>
        <taxon>Eukaryota</taxon>
        <taxon>Viridiplantae</taxon>
        <taxon>Streptophyta</taxon>
        <taxon>Embryophyta</taxon>
        <taxon>Tracheophyta</taxon>
        <taxon>Spermatophyta</taxon>
        <taxon>Magnoliopsida</taxon>
        <taxon>eudicotyledons</taxon>
        <taxon>Gunneridae</taxon>
        <taxon>Pentapetalae</taxon>
        <taxon>asterids</taxon>
        <taxon>lamiids</taxon>
        <taxon>Lamiales</taxon>
        <taxon>Scrophulariaceae</taxon>
        <taxon>Buddlejeae</taxon>
        <taxon>Buddleja</taxon>
    </lineage>
</organism>
<evidence type="ECO:0000256" key="1">
    <source>
        <dbReference type="SAM" id="SignalP"/>
    </source>
</evidence>
<feature type="chain" id="PRO_5043417394" evidence="1">
    <location>
        <begin position="24"/>
        <end position="186"/>
    </location>
</feature>
<sequence length="186" mass="20802">MNTVVKVILAIITAFLLLKFGSACSNGSCKVGDKCSRDGDCGVGLYCLSCGAALDGSRCFNYSSLPRFGDFSPALQNRTYSKTIDDVAMADKFLCFECGVNRLGKYIFSRSTPGQVEKHYMSIHPKMADGKSRAKDKVTKCHRCCNFFWTELGTFDEHPCPMKGFRSVAHMREVYGKLERENRKKK</sequence>
<feature type="signal peptide" evidence="1">
    <location>
        <begin position="1"/>
        <end position="23"/>
    </location>
</feature>
<dbReference type="EMBL" id="WHWC01000004">
    <property type="protein sequence ID" value="KAG8384582.1"/>
    <property type="molecule type" value="Genomic_DNA"/>
</dbReference>
<dbReference type="AlphaFoldDB" id="A0AAV6XV23"/>
<gene>
    <name evidence="2" type="ORF">BUALT_Bualt04G0132900</name>
</gene>
<comment type="caution">
    <text evidence="2">The sequence shown here is derived from an EMBL/GenBank/DDBJ whole genome shotgun (WGS) entry which is preliminary data.</text>
</comment>
<evidence type="ECO:0000313" key="3">
    <source>
        <dbReference type="Proteomes" id="UP000826271"/>
    </source>
</evidence>
<evidence type="ECO:0000313" key="2">
    <source>
        <dbReference type="EMBL" id="KAG8384582.1"/>
    </source>
</evidence>
<protein>
    <submittedName>
        <fullName evidence="2">Uncharacterized protein</fullName>
    </submittedName>
</protein>
<dbReference type="Proteomes" id="UP000826271">
    <property type="component" value="Unassembled WGS sequence"/>
</dbReference>
<keyword evidence="3" id="KW-1185">Reference proteome</keyword>
<accession>A0AAV6XV23</accession>
<keyword evidence="1" id="KW-0732">Signal</keyword>